<dbReference type="Proteomes" id="UP001175211">
    <property type="component" value="Unassembled WGS sequence"/>
</dbReference>
<gene>
    <name evidence="2" type="ORF">EV420DRAFT_1633621</name>
</gene>
<evidence type="ECO:0000313" key="2">
    <source>
        <dbReference type="EMBL" id="KAK0469196.1"/>
    </source>
</evidence>
<comment type="caution">
    <text evidence="2">The sequence shown here is derived from an EMBL/GenBank/DDBJ whole genome shotgun (WGS) entry which is preliminary data.</text>
</comment>
<proteinExistence type="predicted"/>
<evidence type="ECO:0000313" key="3">
    <source>
        <dbReference type="Proteomes" id="UP001175211"/>
    </source>
</evidence>
<feature type="region of interest" description="Disordered" evidence="1">
    <location>
        <begin position="221"/>
        <end position="240"/>
    </location>
</feature>
<sequence length="240" mass="26762">MSSEGRLQKKVWNGGGGGLLVSIKGAQKYARNIGIRLVGRWVDEATWFQQRDLLTSKLKHKGRYYCQTLSLTIVISMELAFLQKWDGSLKRGLEKEEAWVCKAILWSGCPRVEIKWTRAFRNQLDLIDTTYFQGQVIRIAVPDSDMVSISIHGCPQGTGSLAILSCPAVLTSIPGPELYGLQAFPVFYGRTIIAPSSHLQVRTEEKKATSELITLYDVPTKDPDAQRRHGVRGIPSVSKT</sequence>
<protein>
    <submittedName>
        <fullName evidence="2">Uncharacterized protein</fullName>
    </submittedName>
</protein>
<evidence type="ECO:0000256" key="1">
    <source>
        <dbReference type="SAM" id="MobiDB-lite"/>
    </source>
</evidence>
<reference evidence="2" key="1">
    <citation type="submission" date="2023-06" db="EMBL/GenBank/DDBJ databases">
        <authorList>
            <consortium name="Lawrence Berkeley National Laboratory"/>
            <person name="Ahrendt S."/>
            <person name="Sahu N."/>
            <person name="Indic B."/>
            <person name="Wong-Bajracharya J."/>
            <person name="Merenyi Z."/>
            <person name="Ke H.-M."/>
            <person name="Monk M."/>
            <person name="Kocsube S."/>
            <person name="Drula E."/>
            <person name="Lipzen A."/>
            <person name="Balint B."/>
            <person name="Henrissat B."/>
            <person name="Andreopoulos B."/>
            <person name="Martin F.M."/>
            <person name="Harder C.B."/>
            <person name="Rigling D."/>
            <person name="Ford K.L."/>
            <person name="Foster G.D."/>
            <person name="Pangilinan J."/>
            <person name="Papanicolaou A."/>
            <person name="Barry K."/>
            <person name="LaButti K."/>
            <person name="Viragh M."/>
            <person name="Koriabine M."/>
            <person name="Yan M."/>
            <person name="Riley R."/>
            <person name="Champramary S."/>
            <person name="Plett K.L."/>
            <person name="Tsai I.J."/>
            <person name="Slot J."/>
            <person name="Sipos G."/>
            <person name="Plett J."/>
            <person name="Nagy L.G."/>
            <person name="Grigoriev I.V."/>
        </authorList>
    </citation>
    <scope>NUCLEOTIDE SEQUENCE</scope>
    <source>
        <strain evidence="2">CCBAS 213</strain>
    </source>
</reference>
<name>A0AA39T762_ARMTA</name>
<dbReference type="AlphaFoldDB" id="A0AA39T762"/>
<dbReference type="EMBL" id="JAUEPS010000001">
    <property type="protein sequence ID" value="KAK0469196.1"/>
    <property type="molecule type" value="Genomic_DNA"/>
</dbReference>
<dbReference type="GeneID" id="85359761"/>
<dbReference type="RefSeq" id="XP_060338989.1">
    <property type="nucleotide sequence ID" value="XM_060476213.1"/>
</dbReference>
<organism evidence="2 3">
    <name type="scientific">Armillaria tabescens</name>
    <name type="common">Ringless honey mushroom</name>
    <name type="synonym">Agaricus tabescens</name>
    <dbReference type="NCBI Taxonomy" id="1929756"/>
    <lineage>
        <taxon>Eukaryota</taxon>
        <taxon>Fungi</taxon>
        <taxon>Dikarya</taxon>
        <taxon>Basidiomycota</taxon>
        <taxon>Agaricomycotina</taxon>
        <taxon>Agaricomycetes</taxon>
        <taxon>Agaricomycetidae</taxon>
        <taxon>Agaricales</taxon>
        <taxon>Marasmiineae</taxon>
        <taxon>Physalacriaceae</taxon>
        <taxon>Desarmillaria</taxon>
    </lineage>
</organism>
<accession>A0AA39T762</accession>
<keyword evidence="3" id="KW-1185">Reference proteome</keyword>